<comment type="subcellular location">
    <subcellularLocation>
        <location evidence="1">Cell membrane</location>
        <topology evidence="1">Multi-pass membrane protein</topology>
    </subcellularLocation>
</comment>
<dbReference type="InterPro" id="IPR051447">
    <property type="entry name" value="Lipoprotein-release_system"/>
</dbReference>
<proteinExistence type="inferred from homology"/>
<dbReference type="Proteomes" id="UP001595710">
    <property type="component" value="Unassembled WGS sequence"/>
</dbReference>
<feature type="domain" description="ABC3 transporter permease C-terminal" evidence="9">
    <location>
        <begin position="273"/>
        <end position="406"/>
    </location>
</feature>
<accession>A0ABV7WVW5</accession>
<feature type="transmembrane region" description="Helical" evidence="8">
    <location>
        <begin position="315"/>
        <end position="341"/>
    </location>
</feature>
<keyword evidence="3" id="KW-0813">Transport</keyword>
<evidence type="ECO:0000259" key="10">
    <source>
        <dbReference type="Pfam" id="PF12704"/>
    </source>
</evidence>
<feature type="transmembrane region" description="Helical" evidence="8">
    <location>
        <begin position="21"/>
        <end position="48"/>
    </location>
</feature>
<keyword evidence="5 8" id="KW-0812">Transmembrane</keyword>
<evidence type="ECO:0000313" key="12">
    <source>
        <dbReference type="Proteomes" id="UP001595710"/>
    </source>
</evidence>
<feature type="domain" description="MacB-like periplasmic core" evidence="10">
    <location>
        <begin position="27"/>
        <end position="229"/>
    </location>
</feature>
<keyword evidence="11" id="KW-0449">Lipoprotein</keyword>
<dbReference type="InterPro" id="IPR003838">
    <property type="entry name" value="ABC3_permease_C"/>
</dbReference>
<feature type="transmembrane region" description="Helical" evidence="8">
    <location>
        <begin position="270"/>
        <end position="294"/>
    </location>
</feature>
<evidence type="ECO:0000256" key="2">
    <source>
        <dbReference type="ARBA" id="ARBA00005236"/>
    </source>
</evidence>
<comment type="similarity">
    <text evidence="2">Belongs to the ABC-4 integral membrane protein family. LolC/E subfamily.</text>
</comment>
<dbReference type="NCBIfam" id="TIGR02212">
    <property type="entry name" value="lolCE"/>
    <property type="match status" value="1"/>
</dbReference>
<keyword evidence="6 8" id="KW-1133">Transmembrane helix</keyword>
<name>A0ABV7WVW5_9GAMM</name>
<reference evidence="12" key="1">
    <citation type="journal article" date="2019" name="Int. J. Syst. Evol. Microbiol.">
        <title>The Global Catalogue of Microorganisms (GCM) 10K type strain sequencing project: providing services to taxonomists for standard genome sequencing and annotation.</title>
        <authorList>
            <consortium name="The Broad Institute Genomics Platform"/>
            <consortium name="The Broad Institute Genome Sequencing Center for Infectious Disease"/>
            <person name="Wu L."/>
            <person name="Ma J."/>
        </authorList>
    </citation>
    <scope>NUCLEOTIDE SEQUENCE [LARGE SCALE GENOMIC DNA]</scope>
    <source>
        <strain evidence="12">CECT 8288</strain>
    </source>
</reference>
<dbReference type="PANTHER" id="PTHR30489:SF0">
    <property type="entry name" value="LIPOPROTEIN-RELEASING SYSTEM TRANSMEMBRANE PROTEIN LOLE"/>
    <property type="match status" value="1"/>
</dbReference>
<evidence type="ECO:0000256" key="1">
    <source>
        <dbReference type="ARBA" id="ARBA00004651"/>
    </source>
</evidence>
<keyword evidence="4" id="KW-1003">Cell membrane</keyword>
<sequence>MFQSLPLYIGLRYIRAKRRNHFISFISAVSMIGLTLGVAVLIIVLSVMNGFDRELRTRILGMVPHATISQPGEMTNAEQVRAIALEHPRVLGASAYVQTQGMLVGSRQTKGALLSGIEPSTVSTVSILPNHLLEGDIENLAEGEFNVILGDNLARSIGAYVGDKITVLVPQLSVNIAGIQPRFKRFTVSGIFKVGAEVDQSLAVFNLNDLAKVLQYGNAVDGIQLKVDDLFKARSIAKEAGQSLEGYYRVSDWSVTQGNLFQAIQMEKRMVGLLLFMVIAVAGFNIVSSLVMLVTDKQGEIAVLRTIGATRSQVMGIFIVQGTVIGALGIVVGTLLGILGALTIADIIAWIESAFNIEFLNANVYFISYIPSQLQVGDIYTVSISAFVIAALSTIYPAWRASRISPAEVLRYES</sequence>
<feature type="transmembrane region" description="Helical" evidence="8">
    <location>
        <begin position="379"/>
        <end position="399"/>
    </location>
</feature>
<dbReference type="Pfam" id="PF02687">
    <property type="entry name" value="FtsX"/>
    <property type="match status" value="1"/>
</dbReference>
<dbReference type="RefSeq" id="WP_290283348.1">
    <property type="nucleotide sequence ID" value="NZ_JAUFQI010000001.1"/>
</dbReference>
<dbReference type="InterPro" id="IPR025857">
    <property type="entry name" value="MacB_PCD"/>
</dbReference>
<dbReference type="InterPro" id="IPR011925">
    <property type="entry name" value="LolCE_TM"/>
</dbReference>
<evidence type="ECO:0000313" key="11">
    <source>
        <dbReference type="EMBL" id="MFC3702590.1"/>
    </source>
</evidence>
<protein>
    <submittedName>
        <fullName evidence="11">Lipoprotein-releasing ABC transporter permease subunit</fullName>
    </submittedName>
</protein>
<evidence type="ECO:0000259" key="9">
    <source>
        <dbReference type="Pfam" id="PF02687"/>
    </source>
</evidence>
<dbReference type="PANTHER" id="PTHR30489">
    <property type="entry name" value="LIPOPROTEIN-RELEASING SYSTEM TRANSMEMBRANE PROTEIN LOLE"/>
    <property type="match status" value="1"/>
</dbReference>
<evidence type="ECO:0000256" key="8">
    <source>
        <dbReference type="SAM" id="Phobius"/>
    </source>
</evidence>
<gene>
    <name evidence="11" type="ORF">ACFOND_13175</name>
</gene>
<comment type="caution">
    <text evidence="11">The sequence shown here is derived from an EMBL/GenBank/DDBJ whole genome shotgun (WGS) entry which is preliminary data.</text>
</comment>
<evidence type="ECO:0000256" key="6">
    <source>
        <dbReference type="ARBA" id="ARBA00022989"/>
    </source>
</evidence>
<evidence type="ECO:0000256" key="7">
    <source>
        <dbReference type="ARBA" id="ARBA00023136"/>
    </source>
</evidence>
<keyword evidence="12" id="KW-1185">Reference proteome</keyword>
<evidence type="ECO:0000256" key="4">
    <source>
        <dbReference type="ARBA" id="ARBA00022475"/>
    </source>
</evidence>
<feature type="transmembrane region" description="Helical" evidence="8">
    <location>
        <begin position="347"/>
        <end position="367"/>
    </location>
</feature>
<evidence type="ECO:0000256" key="3">
    <source>
        <dbReference type="ARBA" id="ARBA00022448"/>
    </source>
</evidence>
<dbReference type="EMBL" id="JBHRYN010000013">
    <property type="protein sequence ID" value="MFC3702590.1"/>
    <property type="molecule type" value="Genomic_DNA"/>
</dbReference>
<evidence type="ECO:0000256" key="5">
    <source>
        <dbReference type="ARBA" id="ARBA00022692"/>
    </source>
</evidence>
<dbReference type="Pfam" id="PF12704">
    <property type="entry name" value="MacB_PCD"/>
    <property type="match status" value="1"/>
</dbReference>
<organism evidence="11 12">
    <name type="scientific">Reinekea marina</name>
    <dbReference type="NCBI Taxonomy" id="1310421"/>
    <lineage>
        <taxon>Bacteria</taxon>
        <taxon>Pseudomonadati</taxon>
        <taxon>Pseudomonadota</taxon>
        <taxon>Gammaproteobacteria</taxon>
        <taxon>Oceanospirillales</taxon>
        <taxon>Saccharospirillaceae</taxon>
        <taxon>Reinekea</taxon>
    </lineage>
</organism>
<keyword evidence="7 8" id="KW-0472">Membrane</keyword>